<dbReference type="RefSeq" id="WP_067528688.1">
    <property type="nucleotide sequence ID" value="NZ_JABELX010000003.1"/>
</dbReference>
<protein>
    <submittedName>
        <fullName evidence="2">Uncharacterized protein</fullName>
    </submittedName>
</protein>
<organism evidence="2 3">
    <name type="scientific">Nocardia uniformis</name>
    <dbReference type="NCBI Taxonomy" id="53432"/>
    <lineage>
        <taxon>Bacteria</taxon>
        <taxon>Bacillati</taxon>
        <taxon>Actinomycetota</taxon>
        <taxon>Actinomycetes</taxon>
        <taxon>Mycobacteriales</taxon>
        <taxon>Nocardiaceae</taxon>
        <taxon>Nocardia</taxon>
    </lineage>
</organism>
<dbReference type="AlphaFoldDB" id="A0A849BVV6"/>
<keyword evidence="3" id="KW-1185">Reference proteome</keyword>
<proteinExistence type="predicted"/>
<accession>A0A849BVV6</accession>
<feature type="region of interest" description="Disordered" evidence="1">
    <location>
        <begin position="1"/>
        <end position="30"/>
    </location>
</feature>
<reference evidence="2 3" key="1">
    <citation type="submission" date="2020-05" db="EMBL/GenBank/DDBJ databases">
        <title>MicrobeNet Type strains.</title>
        <authorList>
            <person name="Nicholson A.C."/>
        </authorList>
    </citation>
    <scope>NUCLEOTIDE SEQUENCE [LARGE SCALE GENOMIC DNA]</scope>
    <source>
        <strain evidence="2 3">JCM 3224</strain>
    </source>
</reference>
<comment type="caution">
    <text evidence="2">The sequence shown here is derived from an EMBL/GenBank/DDBJ whole genome shotgun (WGS) entry which is preliminary data.</text>
</comment>
<dbReference type="EMBL" id="JABELX010000003">
    <property type="protein sequence ID" value="NNH70344.1"/>
    <property type="molecule type" value="Genomic_DNA"/>
</dbReference>
<sequence length="61" mass="6375">MGNKMAVENGLALGHTRDPDRKGRPMVSPISVPNNPIEALLRLISTLMCGISSGGSCAVIQ</sequence>
<name>A0A849BVV6_9NOCA</name>
<gene>
    <name evidence="2" type="ORF">HLB23_10785</name>
</gene>
<dbReference type="Proteomes" id="UP000586827">
    <property type="component" value="Unassembled WGS sequence"/>
</dbReference>
<evidence type="ECO:0000313" key="3">
    <source>
        <dbReference type="Proteomes" id="UP000586827"/>
    </source>
</evidence>
<evidence type="ECO:0000256" key="1">
    <source>
        <dbReference type="SAM" id="MobiDB-lite"/>
    </source>
</evidence>
<evidence type="ECO:0000313" key="2">
    <source>
        <dbReference type="EMBL" id="NNH70344.1"/>
    </source>
</evidence>